<dbReference type="PANTHER" id="PTHR43581">
    <property type="entry name" value="ATP/GTP PHOSPHATASE"/>
    <property type="match status" value="1"/>
</dbReference>
<dbReference type="EMBL" id="PYVU01000064">
    <property type="protein sequence ID" value="PTB96154.1"/>
    <property type="molecule type" value="Genomic_DNA"/>
</dbReference>
<dbReference type="Proteomes" id="UP000240608">
    <property type="component" value="Unassembled WGS sequence"/>
</dbReference>
<dbReference type="AlphaFoldDB" id="A0A2T4DQQ7"/>
<evidence type="ECO:0000259" key="1">
    <source>
        <dbReference type="SMART" id="SM00382"/>
    </source>
</evidence>
<name>A0A2T4DQQ7_9BACT</name>
<dbReference type="SMART" id="SM00382">
    <property type="entry name" value="AAA"/>
    <property type="match status" value="1"/>
</dbReference>
<dbReference type="InterPro" id="IPR003959">
    <property type="entry name" value="ATPase_AAA_core"/>
</dbReference>
<dbReference type="InterPro" id="IPR051396">
    <property type="entry name" value="Bact_Antivir_Def_Nuclease"/>
</dbReference>
<evidence type="ECO:0000313" key="2">
    <source>
        <dbReference type="EMBL" id="PTB96154.1"/>
    </source>
</evidence>
<gene>
    <name evidence="2" type="ORF">C9994_08630</name>
</gene>
<dbReference type="GO" id="GO:0016887">
    <property type="term" value="F:ATP hydrolysis activity"/>
    <property type="evidence" value="ECO:0007669"/>
    <property type="project" value="InterPro"/>
</dbReference>
<dbReference type="PANTHER" id="PTHR43581:SF4">
    <property type="entry name" value="ATP_GTP PHOSPHATASE"/>
    <property type="match status" value="1"/>
</dbReference>
<organism evidence="2 3">
    <name type="scientific">Marivirga lumbricoides</name>
    <dbReference type="NCBI Taxonomy" id="1046115"/>
    <lineage>
        <taxon>Bacteria</taxon>
        <taxon>Pseudomonadati</taxon>
        <taxon>Bacteroidota</taxon>
        <taxon>Cytophagia</taxon>
        <taxon>Cytophagales</taxon>
        <taxon>Marivirgaceae</taxon>
        <taxon>Marivirga</taxon>
    </lineage>
</organism>
<dbReference type="Gene3D" id="3.40.50.300">
    <property type="entry name" value="P-loop containing nucleotide triphosphate hydrolases"/>
    <property type="match status" value="1"/>
</dbReference>
<protein>
    <recommendedName>
        <fullName evidence="1">AAA+ ATPase domain-containing protein</fullName>
    </recommendedName>
</protein>
<evidence type="ECO:0000313" key="3">
    <source>
        <dbReference type="Proteomes" id="UP000240608"/>
    </source>
</evidence>
<comment type="caution">
    <text evidence="2">The sequence shown here is derived from an EMBL/GenBank/DDBJ whole genome shotgun (WGS) entry which is preliminary data.</text>
</comment>
<reference evidence="2 3" key="1">
    <citation type="submission" date="2018-03" db="EMBL/GenBank/DDBJ databases">
        <title>Cross-interface Injection: A General Nanoliter Liquid Handling Method Applied to Single Cells Genome Amplification Automated Nanoliter Liquid Handling Applied to Single Cell Multiple Displacement Amplification.</title>
        <authorList>
            <person name="Yun J."/>
            <person name="Xu P."/>
            <person name="Xu J."/>
            <person name="Dai X."/>
            <person name="Wang Y."/>
            <person name="Zheng X."/>
            <person name="Cao C."/>
            <person name="Yi Q."/>
            <person name="Zhu Y."/>
            <person name="Wang L."/>
            <person name="Dong Z."/>
            <person name="Huang Y."/>
            <person name="Huang L."/>
            <person name="Du W."/>
        </authorList>
    </citation>
    <scope>NUCLEOTIDE SEQUENCE [LARGE SCALE GENOMIC DNA]</scope>
    <source>
        <strain evidence="2 3">Z-D1-2</strain>
    </source>
</reference>
<dbReference type="GO" id="GO:0005524">
    <property type="term" value="F:ATP binding"/>
    <property type="evidence" value="ECO:0007669"/>
    <property type="project" value="InterPro"/>
</dbReference>
<accession>A0A2T4DQQ7</accession>
<sequence>MRIKKIQLKNGYKRFHDLTIDLGENPQRIIALVGPNGCGKSSVLDGMLFLNNAYNMIGNKGSKDHNYHSMLQTPNFDFQNITIHFDEGEFYKIKHIRGQQGTENTMFSFRSPYRYNSNLKVAEARATQEIRLNYYGASSSSDLDDKMEENYRRLNIKFNRFLKDNSSTATYDSAKAKIIGDLNASLKNCLDLEIVSIGDIEDNKGTLFFKKKDHPREFEFNVLSSGEKEIVDILLDLYLRQEDYNNTIFLIDEPELHINTSIQKKLLLEINKLVGANCQIWVATHSIGFLRALQADLKGECQIIQFRHGVSWASSRQSLFPIKKSIANWKDIFETALDDLTGLVSPKQIIYCEGKDKPGINGQEKGFDAKVFNNIYGEKYHDTLFISSGGNTELDQRSDIALAILSKVFSQIEILVLKDRDVSSGKINDENDRQVYLQNNQDHFRIMKRWEIENYLYDKEVLKVYCDKNSLNFNESEYDKFVTNITDQNLKDETGRIKKICGITTSINPEVFKLTLSEYVTEEMEVYKELEKCIFQRE</sequence>
<proteinExistence type="predicted"/>
<dbReference type="InterPro" id="IPR027417">
    <property type="entry name" value="P-loop_NTPase"/>
</dbReference>
<dbReference type="Pfam" id="PF13304">
    <property type="entry name" value="AAA_21"/>
    <property type="match status" value="1"/>
</dbReference>
<feature type="domain" description="AAA+ ATPase" evidence="1">
    <location>
        <begin position="26"/>
        <end position="310"/>
    </location>
</feature>
<dbReference type="InterPro" id="IPR003593">
    <property type="entry name" value="AAA+_ATPase"/>
</dbReference>
<dbReference type="SUPFAM" id="SSF52540">
    <property type="entry name" value="P-loop containing nucleoside triphosphate hydrolases"/>
    <property type="match status" value="1"/>
</dbReference>